<dbReference type="EMBL" id="UINC01000548">
    <property type="protein sequence ID" value="SUZ57206.1"/>
    <property type="molecule type" value="Genomic_DNA"/>
</dbReference>
<organism evidence="1">
    <name type="scientific">marine metagenome</name>
    <dbReference type="NCBI Taxonomy" id="408172"/>
    <lineage>
        <taxon>unclassified sequences</taxon>
        <taxon>metagenomes</taxon>
        <taxon>ecological metagenomes</taxon>
    </lineage>
</organism>
<accession>A0A381NRI0</accession>
<dbReference type="InterPro" id="IPR036102">
    <property type="entry name" value="OsmC/Ohrsf"/>
</dbReference>
<reference evidence="1" key="1">
    <citation type="submission" date="2018-05" db="EMBL/GenBank/DDBJ databases">
        <authorList>
            <person name="Lanie J.A."/>
            <person name="Ng W.-L."/>
            <person name="Kazmierczak K.M."/>
            <person name="Andrzejewski T.M."/>
            <person name="Davidsen T.M."/>
            <person name="Wayne K.J."/>
            <person name="Tettelin H."/>
            <person name="Glass J.I."/>
            <person name="Rusch D."/>
            <person name="Podicherti R."/>
            <person name="Tsui H.-C.T."/>
            <person name="Winkler M.E."/>
        </authorList>
    </citation>
    <scope>NUCLEOTIDE SEQUENCE</scope>
</reference>
<dbReference type="Pfam" id="PF02566">
    <property type="entry name" value="OsmC"/>
    <property type="match status" value="1"/>
</dbReference>
<sequence length="96" mass="10451">MTQIERYSQLMKVNITKVRAEASVHFDISGSVLAGTIKAGAPRVETRYEIESPDDPAKVAAMLRNAKNGCWVRAAVANPTPFEETLTLNGTAFVLD</sequence>
<dbReference type="InterPro" id="IPR003718">
    <property type="entry name" value="OsmC/Ohr_fam"/>
</dbReference>
<protein>
    <submittedName>
        <fullName evidence="1">Uncharacterized protein</fullName>
    </submittedName>
</protein>
<dbReference type="Gene3D" id="3.30.300.20">
    <property type="match status" value="1"/>
</dbReference>
<evidence type="ECO:0000313" key="1">
    <source>
        <dbReference type="EMBL" id="SUZ57206.1"/>
    </source>
</evidence>
<dbReference type="InterPro" id="IPR015946">
    <property type="entry name" value="KH_dom-like_a/b"/>
</dbReference>
<gene>
    <name evidence="1" type="ORF">METZ01_LOCUS10060</name>
</gene>
<name>A0A381NRI0_9ZZZZ</name>
<dbReference type="AlphaFoldDB" id="A0A381NRI0"/>
<dbReference type="SUPFAM" id="SSF82784">
    <property type="entry name" value="OsmC-like"/>
    <property type="match status" value="1"/>
</dbReference>
<proteinExistence type="predicted"/>